<comment type="subcellular location">
    <subcellularLocation>
        <location evidence="2">Cell membrane</location>
        <topology evidence="2">Multi-pass membrane protein</topology>
    </subcellularLocation>
</comment>
<evidence type="ECO:0000256" key="1">
    <source>
        <dbReference type="ARBA" id="ARBA00000085"/>
    </source>
</evidence>
<evidence type="ECO:0000259" key="12">
    <source>
        <dbReference type="PROSITE" id="PS50885"/>
    </source>
</evidence>
<dbReference type="Gene3D" id="3.30.450.20">
    <property type="entry name" value="PAS domain"/>
    <property type="match status" value="1"/>
</dbReference>
<sequence>MIMLENIIGTRCADSFRVTTFYYSPRETAMAVHTAGRFGILQKILLTTLCVSLIPLAIIWAIDNQGIRQLTGERAEQQLAAFSRNLATRVDDWVTMNQRMLLQNAALKDVVSMRADRQNPVLQTITRNYEWAYLAFTTDTSGNNIGRSDGKRTKYYGDRDYIKQVLAGKPFGKQVLIGKTSGKPALVLSAPIHDQRSALSGVIAIAMTLSDLSRSITEARIGQSGFAFLLDEKGEVIAHQSKKFTRTRADFSRHPAFLALKQGQQQAIYQDESGNKVIASVQKTRDGWVVITQQDYDEAYAPVRAANLRAMVLLVATLLVVILVAVLVSKRLAEPIRNLTRAADQLSQGKLDITIEGLDRRDEIGDLARAVDRLGTSIKFAIQRLRKKAA</sequence>
<protein>
    <recommendedName>
        <fullName evidence="3">histidine kinase</fullName>
        <ecNumber evidence="3">2.7.13.3</ecNumber>
    </recommendedName>
</protein>
<dbReference type="STRING" id="1969733.B5V00_05875"/>
<dbReference type="SMART" id="SM00304">
    <property type="entry name" value="HAMP"/>
    <property type="match status" value="1"/>
</dbReference>
<comment type="caution">
    <text evidence="13">The sequence shown here is derived from an EMBL/GenBank/DDBJ whole genome shotgun (WGS) entry which is preliminary data.</text>
</comment>
<dbReference type="InterPro" id="IPR003660">
    <property type="entry name" value="HAMP_dom"/>
</dbReference>
<evidence type="ECO:0000256" key="7">
    <source>
        <dbReference type="ARBA" id="ARBA00022692"/>
    </source>
</evidence>
<proteinExistence type="predicted"/>
<dbReference type="PROSITE" id="PS50885">
    <property type="entry name" value="HAMP"/>
    <property type="match status" value="1"/>
</dbReference>
<dbReference type="PANTHER" id="PTHR45528:SF10">
    <property type="entry name" value="METHYL-ACCEPTING CHEMOTAXIS PROTEIN"/>
    <property type="match status" value="1"/>
</dbReference>
<dbReference type="InterPro" id="IPR033479">
    <property type="entry name" value="dCache_1"/>
</dbReference>
<evidence type="ECO:0000256" key="9">
    <source>
        <dbReference type="ARBA" id="ARBA00022989"/>
    </source>
</evidence>
<comment type="catalytic activity">
    <reaction evidence="1">
        <text>ATP + protein L-histidine = ADP + protein N-phospho-L-histidine.</text>
        <dbReference type="EC" id="2.7.13.3"/>
    </reaction>
</comment>
<dbReference type="OrthoDB" id="5759972at2"/>
<keyword evidence="10 11" id="KW-0472">Membrane</keyword>
<feature type="domain" description="HAMP" evidence="12">
    <location>
        <begin position="330"/>
        <end position="383"/>
    </location>
</feature>
<keyword evidence="9 11" id="KW-1133">Transmembrane helix</keyword>
<evidence type="ECO:0000256" key="8">
    <source>
        <dbReference type="ARBA" id="ARBA00022777"/>
    </source>
</evidence>
<keyword evidence="14" id="KW-1185">Reference proteome</keyword>
<evidence type="ECO:0000256" key="11">
    <source>
        <dbReference type="SAM" id="Phobius"/>
    </source>
</evidence>
<reference evidence="13 14" key="1">
    <citation type="submission" date="2017-03" db="EMBL/GenBank/DDBJ databases">
        <title>Genome sequence of Geothermobacter sp. EPR-M, Deep-Sea Iron Reducer.</title>
        <authorList>
            <person name="Tully B."/>
            <person name="Savalia P."/>
            <person name="Abuyen K."/>
            <person name="Baughan C."/>
            <person name="Romero E."/>
            <person name="Ronkowski C."/>
            <person name="Torres B."/>
            <person name="Tremblay J."/>
            <person name="Trujillo A."/>
            <person name="Tyler M."/>
            <person name="Perez-Rodriguez I."/>
            <person name="Amend J."/>
        </authorList>
    </citation>
    <scope>NUCLEOTIDE SEQUENCE [LARGE SCALE GENOMIC DNA]</scope>
    <source>
        <strain evidence="13 14">EPR-M</strain>
    </source>
</reference>
<dbReference type="InterPro" id="IPR050398">
    <property type="entry name" value="HssS/ArlS-like"/>
</dbReference>
<keyword evidence="7 11" id="KW-0812">Transmembrane</keyword>
<evidence type="ECO:0000313" key="14">
    <source>
        <dbReference type="Proteomes" id="UP000193136"/>
    </source>
</evidence>
<dbReference type="CDD" id="cd12914">
    <property type="entry name" value="PDC1_DGC_like"/>
    <property type="match status" value="1"/>
</dbReference>
<dbReference type="AlphaFoldDB" id="A0A1X0Y8V7"/>
<dbReference type="GO" id="GO:0005886">
    <property type="term" value="C:plasma membrane"/>
    <property type="evidence" value="ECO:0007669"/>
    <property type="project" value="UniProtKB-SubCell"/>
</dbReference>
<dbReference type="EC" id="2.7.13.3" evidence="3"/>
<keyword evidence="5" id="KW-0597">Phosphoprotein</keyword>
<feature type="transmembrane region" description="Helical" evidence="11">
    <location>
        <begin position="308"/>
        <end position="328"/>
    </location>
</feature>
<dbReference type="PANTHER" id="PTHR45528">
    <property type="entry name" value="SENSOR HISTIDINE KINASE CPXA"/>
    <property type="match status" value="1"/>
</dbReference>
<gene>
    <name evidence="13" type="ORF">B5V00_05875</name>
</gene>
<evidence type="ECO:0000256" key="10">
    <source>
        <dbReference type="ARBA" id="ARBA00023136"/>
    </source>
</evidence>
<dbReference type="Pfam" id="PF00672">
    <property type="entry name" value="HAMP"/>
    <property type="match status" value="1"/>
</dbReference>
<evidence type="ECO:0000256" key="3">
    <source>
        <dbReference type="ARBA" id="ARBA00012438"/>
    </source>
</evidence>
<dbReference type="EMBL" id="NAAD01000005">
    <property type="protein sequence ID" value="ORJ61566.1"/>
    <property type="molecule type" value="Genomic_DNA"/>
</dbReference>
<keyword evidence="6" id="KW-0808">Transferase</keyword>
<dbReference type="SUPFAM" id="SSF158472">
    <property type="entry name" value="HAMP domain-like"/>
    <property type="match status" value="1"/>
</dbReference>
<dbReference type="Gene3D" id="6.10.340.10">
    <property type="match status" value="1"/>
</dbReference>
<dbReference type="SUPFAM" id="SSF103190">
    <property type="entry name" value="Sensory domain-like"/>
    <property type="match status" value="1"/>
</dbReference>
<dbReference type="CDD" id="cd06225">
    <property type="entry name" value="HAMP"/>
    <property type="match status" value="1"/>
</dbReference>
<name>A0A1X0Y8V7_9BACT</name>
<dbReference type="Pfam" id="PF02743">
    <property type="entry name" value="dCache_1"/>
    <property type="match status" value="1"/>
</dbReference>
<keyword evidence="8" id="KW-0418">Kinase</keyword>
<evidence type="ECO:0000256" key="6">
    <source>
        <dbReference type="ARBA" id="ARBA00022679"/>
    </source>
</evidence>
<evidence type="ECO:0000313" key="13">
    <source>
        <dbReference type="EMBL" id="ORJ61566.1"/>
    </source>
</evidence>
<evidence type="ECO:0000256" key="4">
    <source>
        <dbReference type="ARBA" id="ARBA00022475"/>
    </source>
</evidence>
<dbReference type="GO" id="GO:0000155">
    <property type="term" value="F:phosphorelay sensor kinase activity"/>
    <property type="evidence" value="ECO:0007669"/>
    <property type="project" value="TreeGrafter"/>
</dbReference>
<accession>A0A1X0Y8V7</accession>
<dbReference type="InterPro" id="IPR029151">
    <property type="entry name" value="Sensor-like_sf"/>
</dbReference>
<feature type="transmembrane region" description="Helical" evidence="11">
    <location>
        <begin position="44"/>
        <end position="62"/>
    </location>
</feature>
<evidence type="ECO:0000256" key="2">
    <source>
        <dbReference type="ARBA" id="ARBA00004651"/>
    </source>
</evidence>
<dbReference type="CDD" id="cd12912">
    <property type="entry name" value="PDC2_MCP_like"/>
    <property type="match status" value="1"/>
</dbReference>
<keyword evidence="4" id="KW-1003">Cell membrane</keyword>
<dbReference type="Proteomes" id="UP000193136">
    <property type="component" value="Unassembled WGS sequence"/>
</dbReference>
<evidence type="ECO:0000256" key="5">
    <source>
        <dbReference type="ARBA" id="ARBA00022553"/>
    </source>
</evidence>
<organism evidence="13 14">
    <name type="scientific">Geothermobacter hydrogeniphilus</name>
    <dbReference type="NCBI Taxonomy" id="1969733"/>
    <lineage>
        <taxon>Bacteria</taxon>
        <taxon>Pseudomonadati</taxon>
        <taxon>Thermodesulfobacteriota</taxon>
        <taxon>Desulfuromonadia</taxon>
        <taxon>Desulfuromonadales</taxon>
        <taxon>Geothermobacteraceae</taxon>
        <taxon>Geothermobacter</taxon>
    </lineage>
</organism>